<name>A0ABT3JBB7_9SPHN</name>
<keyword evidence="3" id="KW-1185">Reference proteome</keyword>
<evidence type="ECO:0000313" key="2">
    <source>
        <dbReference type="EMBL" id="MCW3796234.1"/>
    </source>
</evidence>
<comment type="caution">
    <text evidence="2">The sequence shown here is derived from an EMBL/GenBank/DDBJ whole genome shotgun (WGS) entry which is preliminary data.</text>
</comment>
<dbReference type="Proteomes" id="UP001526246">
    <property type="component" value="Unassembled WGS sequence"/>
</dbReference>
<accession>A0ABT3JBB7</accession>
<reference evidence="2 3" key="1">
    <citation type="submission" date="2022-10" db="EMBL/GenBank/DDBJ databases">
        <title>Sphingomonas sp.</title>
        <authorList>
            <person name="Jin C."/>
        </authorList>
    </citation>
    <scope>NUCLEOTIDE SEQUENCE [LARGE SCALE GENOMIC DNA]</scope>
    <source>
        <strain evidence="2 3">BN140010</strain>
    </source>
</reference>
<evidence type="ECO:0000313" key="3">
    <source>
        <dbReference type="Proteomes" id="UP001526246"/>
    </source>
</evidence>
<sequence length="74" mass="7803">MAIEKESLILVSGDVTIDGSAGVQTGGTATATEDNNDDGKATSSDLGLTSDLHQRLFGAGFRWVLPWCAHALRR</sequence>
<protein>
    <submittedName>
        <fullName evidence="2">Uncharacterized protein</fullName>
    </submittedName>
</protein>
<organism evidence="2 3">
    <name type="scientific">Sphingomonas arvum</name>
    <dbReference type="NCBI Taxonomy" id="2992113"/>
    <lineage>
        <taxon>Bacteria</taxon>
        <taxon>Pseudomonadati</taxon>
        <taxon>Pseudomonadota</taxon>
        <taxon>Alphaproteobacteria</taxon>
        <taxon>Sphingomonadales</taxon>
        <taxon>Sphingomonadaceae</taxon>
        <taxon>Sphingomonas</taxon>
    </lineage>
</organism>
<feature type="compositionally biased region" description="Low complexity" evidence="1">
    <location>
        <begin position="19"/>
        <end position="32"/>
    </location>
</feature>
<evidence type="ECO:0000256" key="1">
    <source>
        <dbReference type="SAM" id="MobiDB-lite"/>
    </source>
</evidence>
<proteinExistence type="predicted"/>
<feature type="region of interest" description="Disordered" evidence="1">
    <location>
        <begin position="19"/>
        <end position="43"/>
    </location>
</feature>
<dbReference type="RefSeq" id="WP_264879995.1">
    <property type="nucleotide sequence ID" value="NZ_JAPDOB010000001.1"/>
</dbReference>
<gene>
    <name evidence="2" type="ORF">OMW55_00215</name>
</gene>
<dbReference type="EMBL" id="JAPDOB010000001">
    <property type="protein sequence ID" value="MCW3796234.1"/>
    <property type="molecule type" value="Genomic_DNA"/>
</dbReference>